<comment type="caution">
    <text evidence="1">The sequence shown here is derived from an EMBL/GenBank/DDBJ whole genome shotgun (WGS) entry which is preliminary data.</text>
</comment>
<sequence length="198" mass="22695">MELKKLIIFAKQPRQGNVKTRLAKSIGEKKTLEVYLELLSLTNVITNKLDVTKIVYWDEIPENPNLYFGEGFQHKLQSSGDLGKKMESAFQLELRENPCKTLIIGTDCPYLSLSTFEKAYTQLENKEIVLGPAMDGGYYLLGMNELFTKIFSDIPWSTESVLSMTIQRIQENNKSYALLETLNDIDTIDDWNQWKLGV</sequence>
<reference evidence="1 2" key="1">
    <citation type="journal article" date="2019" name="PLoS Negl. Trop. Dis.">
        <title>Revisiting the worldwide diversity of Leptospira species in the environment.</title>
        <authorList>
            <person name="Vincent A.T."/>
            <person name="Schiettekatte O."/>
            <person name="Bourhy P."/>
            <person name="Veyrier F.J."/>
            <person name="Picardeau M."/>
        </authorList>
    </citation>
    <scope>NUCLEOTIDE SEQUENCE [LARGE SCALE GENOMIC DNA]</scope>
    <source>
        <strain evidence="1 2">201800273</strain>
    </source>
</reference>
<dbReference type="Gene3D" id="3.90.550.10">
    <property type="entry name" value="Spore Coat Polysaccharide Biosynthesis Protein SpsA, Chain A"/>
    <property type="match status" value="1"/>
</dbReference>
<dbReference type="Pfam" id="PF09837">
    <property type="entry name" value="DUF2064"/>
    <property type="match status" value="1"/>
</dbReference>
<evidence type="ECO:0000313" key="1">
    <source>
        <dbReference type="EMBL" id="TGL06419.1"/>
    </source>
</evidence>
<gene>
    <name evidence="1" type="ORF">EHQ43_08365</name>
</gene>
<dbReference type="AlphaFoldDB" id="A0A7I0INP8"/>
<dbReference type="SUPFAM" id="SSF53448">
    <property type="entry name" value="Nucleotide-diphospho-sugar transferases"/>
    <property type="match status" value="1"/>
</dbReference>
<dbReference type="PANTHER" id="PTHR36529:SF1">
    <property type="entry name" value="GLYCOSYLTRANSFERASE"/>
    <property type="match status" value="1"/>
</dbReference>
<dbReference type="NCBIfam" id="TIGR04282">
    <property type="entry name" value="glyco_like_cofC"/>
    <property type="match status" value="1"/>
</dbReference>
<accession>A0A7I0INP8</accession>
<dbReference type="EMBL" id="RQFT01000008">
    <property type="protein sequence ID" value="TGL06419.1"/>
    <property type="molecule type" value="Genomic_DNA"/>
</dbReference>
<name>A0A7I0INP8_9LEPT</name>
<evidence type="ECO:0000313" key="2">
    <source>
        <dbReference type="Proteomes" id="UP000297641"/>
    </source>
</evidence>
<dbReference type="PANTHER" id="PTHR36529">
    <property type="entry name" value="SLL1095 PROTEIN"/>
    <property type="match status" value="1"/>
</dbReference>
<proteinExistence type="predicted"/>
<protein>
    <submittedName>
        <fullName evidence="1">Glycosyltransferase</fullName>
    </submittedName>
</protein>
<keyword evidence="1" id="KW-0808">Transferase</keyword>
<organism evidence="1 2">
    <name type="scientific">Leptospira bouyouniensis</name>
    <dbReference type="NCBI Taxonomy" id="2484911"/>
    <lineage>
        <taxon>Bacteria</taxon>
        <taxon>Pseudomonadati</taxon>
        <taxon>Spirochaetota</taxon>
        <taxon>Spirochaetia</taxon>
        <taxon>Leptospirales</taxon>
        <taxon>Leptospiraceae</taxon>
        <taxon>Leptospira</taxon>
    </lineage>
</organism>
<dbReference type="InterPro" id="IPR018641">
    <property type="entry name" value="Trfase_1_rSAM/seldom-assoc"/>
</dbReference>
<dbReference type="GO" id="GO:0016740">
    <property type="term" value="F:transferase activity"/>
    <property type="evidence" value="ECO:0007669"/>
    <property type="project" value="UniProtKB-KW"/>
</dbReference>
<dbReference type="RefSeq" id="WP_135770748.1">
    <property type="nucleotide sequence ID" value="NZ_RQFT01000008.1"/>
</dbReference>
<dbReference type="Proteomes" id="UP000297641">
    <property type="component" value="Unassembled WGS sequence"/>
</dbReference>
<dbReference type="InterPro" id="IPR029044">
    <property type="entry name" value="Nucleotide-diphossugar_trans"/>
</dbReference>